<keyword evidence="2" id="KW-1185">Reference proteome</keyword>
<evidence type="ECO:0000313" key="1">
    <source>
        <dbReference type="EMBL" id="RDX45222.1"/>
    </source>
</evidence>
<dbReference type="EMBL" id="KZ857440">
    <property type="protein sequence ID" value="RDX45222.1"/>
    <property type="molecule type" value="Genomic_DNA"/>
</dbReference>
<sequence>MLVLEWLDIHALLRVRATCADGDQAASATLSRRIRLLMLPYFTDYAGFIEEMRLSSAVVTGEAALHVLHPHHGPPPTLALALPDDLFFHMVGYLVRVEFYSYAMSTHHNGSQGLQRLTRTATLRKETCTIEIIQSGTHSPLTPTLSGWNTALTAYFTPNGFCDPYALLSRQQRALLNPWMDQTQQNPLWIRQQKKSWRNQGWKILAGSVVEGARDGCAGRAKFDCAGAVRVYGDADCVAGPWQPVRNRREERKVPLDLVQRHTVMWWRGGRTCGERCQGGLMRLTPGGRTVLRELAKVM</sequence>
<dbReference type="OrthoDB" id="2742233at2759"/>
<accession>A0A371CY50</accession>
<dbReference type="AlphaFoldDB" id="A0A371CY50"/>
<reference evidence="1 2" key="1">
    <citation type="journal article" date="2018" name="Biotechnol. Biofuels">
        <title>Integrative visual omics of the white-rot fungus Polyporus brumalis exposes the biotechnological potential of its oxidative enzymes for delignifying raw plant biomass.</title>
        <authorList>
            <person name="Miyauchi S."/>
            <person name="Rancon A."/>
            <person name="Drula E."/>
            <person name="Hage H."/>
            <person name="Chaduli D."/>
            <person name="Favel A."/>
            <person name="Grisel S."/>
            <person name="Henrissat B."/>
            <person name="Herpoel-Gimbert I."/>
            <person name="Ruiz-Duenas F.J."/>
            <person name="Chevret D."/>
            <person name="Hainaut M."/>
            <person name="Lin J."/>
            <person name="Wang M."/>
            <person name="Pangilinan J."/>
            <person name="Lipzen A."/>
            <person name="Lesage-Meessen L."/>
            <person name="Navarro D."/>
            <person name="Riley R."/>
            <person name="Grigoriev I.V."/>
            <person name="Zhou S."/>
            <person name="Raouche S."/>
            <person name="Rosso M.N."/>
        </authorList>
    </citation>
    <scope>NUCLEOTIDE SEQUENCE [LARGE SCALE GENOMIC DNA]</scope>
    <source>
        <strain evidence="1 2">BRFM 1820</strain>
    </source>
</reference>
<gene>
    <name evidence="1" type="ORF">OH76DRAFT_1358353</name>
</gene>
<dbReference type="Proteomes" id="UP000256964">
    <property type="component" value="Unassembled WGS sequence"/>
</dbReference>
<name>A0A371CY50_9APHY</name>
<evidence type="ECO:0000313" key="2">
    <source>
        <dbReference type="Proteomes" id="UP000256964"/>
    </source>
</evidence>
<proteinExistence type="predicted"/>
<protein>
    <submittedName>
        <fullName evidence="1">Uncharacterized protein</fullName>
    </submittedName>
</protein>
<organism evidence="1 2">
    <name type="scientific">Lentinus brumalis</name>
    <dbReference type="NCBI Taxonomy" id="2498619"/>
    <lineage>
        <taxon>Eukaryota</taxon>
        <taxon>Fungi</taxon>
        <taxon>Dikarya</taxon>
        <taxon>Basidiomycota</taxon>
        <taxon>Agaricomycotina</taxon>
        <taxon>Agaricomycetes</taxon>
        <taxon>Polyporales</taxon>
        <taxon>Polyporaceae</taxon>
        <taxon>Lentinus</taxon>
    </lineage>
</organism>